<reference evidence="1 2" key="1">
    <citation type="submission" date="2020-08" db="EMBL/GenBank/DDBJ databases">
        <title>Genome public.</title>
        <authorList>
            <person name="Liu C."/>
            <person name="Sun Q."/>
        </authorList>
    </citation>
    <scope>NUCLEOTIDE SEQUENCE [LARGE SCALE GENOMIC DNA]</scope>
    <source>
        <strain evidence="1 2">NSJ-7</strain>
    </source>
</reference>
<evidence type="ECO:0000313" key="1">
    <source>
        <dbReference type="EMBL" id="MBC5677186.1"/>
    </source>
</evidence>
<gene>
    <name evidence="1" type="ORF">H8S22_06070</name>
</gene>
<protein>
    <recommendedName>
        <fullName evidence="3">Transposase</fullName>
    </recommendedName>
</protein>
<keyword evidence="2" id="KW-1185">Reference proteome</keyword>
<dbReference type="Proteomes" id="UP000635828">
    <property type="component" value="Unassembled WGS sequence"/>
</dbReference>
<comment type="caution">
    <text evidence="1">The sequence shown here is derived from an EMBL/GenBank/DDBJ whole genome shotgun (WGS) entry which is preliminary data.</text>
</comment>
<dbReference type="EMBL" id="JACOOS010000005">
    <property type="protein sequence ID" value="MBC5677186.1"/>
    <property type="molecule type" value="Genomic_DNA"/>
</dbReference>
<sequence>MRTDETAAVKVAAKRSIKAGNIEAGYQYLYKWHRRHQNINMSEVLKCFKKWVRRYQND</sequence>
<accession>A0ABR7FPM5</accession>
<name>A0ABR7FPM5_9FIRM</name>
<dbReference type="RefSeq" id="WP_155854011.1">
    <property type="nucleotide sequence ID" value="NZ_JACOOS010000005.1"/>
</dbReference>
<organism evidence="1 2">
    <name type="scientific">Anaerostipes hominis</name>
    <name type="common">ex Liu et al. 2021</name>
    <dbReference type="NCBI Taxonomy" id="2763018"/>
    <lineage>
        <taxon>Bacteria</taxon>
        <taxon>Bacillati</taxon>
        <taxon>Bacillota</taxon>
        <taxon>Clostridia</taxon>
        <taxon>Lachnospirales</taxon>
        <taxon>Lachnospiraceae</taxon>
        <taxon>Anaerostipes</taxon>
    </lineage>
</organism>
<proteinExistence type="predicted"/>
<evidence type="ECO:0000313" key="2">
    <source>
        <dbReference type="Proteomes" id="UP000635828"/>
    </source>
</evidence>
<evidence type="ECO:0008006" key="3">
    <source>
        <dbReference type="Google" id="ProtNLM"/>
    </source>
</evidence>